<feature type="transmembrane region" description="Helical" evidence="1">
    <location>
        <begin position="38"/>
        <end position="62"/>
    </location>
</feature>
<protein>
    <submittedName>
        <fullName evidence="2">Uncharacterized protein</fullName>
    </submittedName>
</protein>
<dbReference type="STRING" id="582672.SAMN05216360_102420"/>
<dbReference type="AlphaFoldDB" id="A0A1G9U5T6"/>
<sequence length="63" mass="6613">MTETNASGAMHTEVVIARWHLTLASFADNDNEPRGMRAGAMVAVVGLPLASTAALAACLRFLL</sequence>
<evidence type="ECO:0000313" key="2">
    <source>
        <dbReference type="EMBL" id="SDM55326.1"/>
    </source>
</evidence>
<evidence type="ECO:0000313" key="3">
    <source>
        <dbReference type="Proteomes" id="UP000198704"/>
    </source>
</evidence>
<keyword evidence="1" id="KW-0472">Membrane</keyword>
<accession>A0A1G9U5T6</accession>
<dbReference type="RefSeq" id="WP_091713721.1">
    <property type="nucleotide sequence ID" value="NZ_FNHS01000002.1"/>
</dbReference>
<keyword evidence="1" id="KW-0812">Transmembrane</keyword>
<reference evidence="3" key="1">
    <citation type="submission" date="2016-10" db="EMBL/GenBank/DDBJ databases">
        <authorList>
            <person name="Varghese N."/>
            <person name="Submissions S."/>
        </authorList>
    </citation>
    <scope>NUCLEOTIDE SEQUENCE [LARGE SCALE GENOMIC DNA]</scope>
    <source>
        <strain evidence="3">BL47</strain>
    </source>
</reference>
<dbReference type="OrthoDB" id="9894063at2"/>
<proteinExistence type="predicted"/>
<keyword evidence="3" id="KW-1185">Reference proteome</keyword>
<organism evidence="2 3">
    <name type="scientific">Methylobacterium phyllostachyos</name>
    <dbReference type="NCBI Taxonomy" id="582672"/>
    <lineage>
        <taxon>Bacteria</taxon>
        <taxon>Pseudomonadati</taxon>
        <taxon>Pseudomonadota</taxon>
        <taxon>Alphaproteobacteria</taxon>
        <taxon>Hyphomicrobiales</taxon>
        <taxon>Methylobacteriaceae</taxon>
        <taxon>Methylobacterium</taxon>
    </lineage>
</organism>
<dbReference type="Proteomes" id="UP000198704">
    <property type="component" value="Unassembled WGS sequence"/>
</dbReference>
<dbReference type="EMBL" id="FNHS01000002">
    <property type="protein sequence ID" value="SDM55326.1"/>
    <property type="molecule type" value="Genomic_DNA"/>
</dbReference>
<gene>
    <name evidence="2" type="ORF">SAMN05216360_102420</name>
</gene>
<evidence type="ECO:0000256" key="1">
    <source>
        <dbReference type="SAM" id="Phobius"/>
    </source>
</evidence>
<keyword evidence="1" id="KW-1133">Transmembrane helix</keyword>
<name>A0A1G9U5T6_9HYPH</name>